<feature type="signal peptide" evidence="4">
    <location>
        <begin position="1"/>
        <end position="23"/>
    </location>
</feature>
<dbReference type="CDD" id="cd13401">
    <property type="entry name" value="Slt70-like"/>
    <property type="match status" value="1"/>
</dbReference>
<evidence type="ECO:0000313" key="6">
    <source>
        <dbReference type="EMBL" id="EAQ14187.1"/>
    </source>
</evidence>
<dbReference type="HOGENOM" id="CLU_015184_0_1_5"/>
<keyword evidence="7" id="KW-1185">Reference proteome</keyword>
<feature type="domain" description="Transglycosylase SLT" evidence="5">
    <location>
        <begin position="492"/>
        <end position="596"/>
    </location>
</feature>
<sequence length="650" mass="73841">MNFARLFRRLFLVLVVLSAPAHAQDAADVAALKEGLSLMREGKWDDALEAAGPPGALPRDIIEWNRLRAGKGTFAESVEFLSRHPDWPGEDLLRERTESSIPRDAVVQDVLTFFQDVKPQSGTGAIRYARGLWESGYKEEAQAEARRAWTTMSLSQSQEEQFMHDWPKTLADYHWERMDHLLWLGLTDEAERHMARVSTDQQILARARIALRNTDPGVDAMIEKVPEALQDDPGLAYERMLWRLRKGRIDDAIEMVLERSTSAEALGRPVMWGDERRRFAREKMRGGEAQMAYDLAANHYIDEAVWDREDNEWIAGFVSLRMLDDAETALKHFQSFRESVDTPISLGRAGYWEGRAFEALGREDEAQAAYAFGAQHQTAFYGLLAAEKAGLPMDPKLAGTEEFPDYTEASFWGTPIMEAARLVAALDEYYLTQRFVVHLSERLDRTETGQLADWAEDVGLPYVMLKIAKHSVNFEKVLERAYFPTPEIGSGNPNVPRALEMAISRRESEFNHTVRSHAGALGLMQLMPGTARDMANRLGIDYAPAKLTTDMEYNARLGSEYLAWLMERFGDNPVLIAVAYNAGLGRAYNWSEERGDPRDPDVDVIDWIEMIPFDETQNYVMRVTETLPIYEARLKGEVGELNFTAMLKRR</sequence>
<keyword evidence="3 4" id="KW-0732">Signal</keyword>
<dbReference type="Gene3D" id="1.25.20.10">
    <property type="entry name" value="Bacterial muramidases"/>
    <property type="match status" value="1"/>
</dbReference>
<name>A3VB47_9RHOB</name>
<reference evidence="6 7" key="1">
    <citation type="journal article" date="2010" name="J. Bacteriol.">
        <title>Genome sequences of Pelagibaca bermudensis HTCC2601T and Maritimibacter alkaliphilus HTCC2654T, the type strains of two marine Roseobacter genera.</title>
        <authorList>
            <person name="Thrash J.C."/>
            <person name="Cho J.C."/>
            <person name="Ferriera S."/>
            <person name="Johnson J."/>
            <person name="Vergin K.L."/>
            <person name="Giovannoni S.J."/>
        </authorList>
    </citation>
    <scope>NUCLEOTIDE SEQUENCE [LARGE SCALE GENOMIC DNA]</scope>
    <source>
        <strain evidence="6 7">HTCC2654</strain>
    </source>
</reference>
<dbReference type="PANTHER" id="PTHR37423">
    <property type="entry name" value="SOLUBLE LYTIC MUREIN TRANSGLYCOSYLASE-RELATED"/>
    <property type="match status" value="1"/>
</dbReference>
<comment type="similarity">
    <text evidence="2">Belongs to the virb1 family.</text>
</comment>
<proteinExistence type="inferred from homology"/>
<evidence type="ECO:0000259" key="5">
    <source>
        <dbReference type="Pfam" id="PF01464"/>
    </source>
</evidence>
<evidence type="ECO:0000313" key="7">
    <source>
        <dbReference type="Proteomes" id="UP000002931"/>
    </source>
</evidence>
<dbReference type="InterPro" id="IPR008939">
    <property type="entry name" value="Lytic_TGlycosylase_superhlx_U"/>
</dbReference>
<dbReference type="Proteomes" id="UP000002931">
    <property type="component" value="Unassembled WGS sequence"/>
</dbReference>
<evidence type="ECO:0000256" key="2">
    <source>
        <dbReference type="ARBA" id="ARBA00009387"/>
    </source>
</evidence>
<dbReference type="SUPFAM" id="SSF53955">
    <property type="entry name" value="Lysozyme-like"/>
    <property type="match status" value="1"/>
</dbReference>
<feature type="chain" id="PRO_5002662078" evidence="4">
    <location>
        <begin position="24"/>
        <end position="650"/>
    </location>
</feature>
<protein>
    <submittedName>
        <fullName evidence="6">Putative soluble lytic transglycosylase</fullName>
    </submittedName>
</protein>
<dbReference type="GO" id="GO:0042597">
    <property type="term" value="C:periplasmic space"/>
    <property type="evidence" value="ECO:0007669"/>
    <property type="project" value="InterPro"/>
</dbReference>
<dbReference type="SUPFAM" id="SSF48435">
    <property type="entry name" value="Bacterial muramidases"/>
    <property type="match status" value="1"/>
</dbReference>
<gene>
    <name evidence="6" type="ORF">RB2654_15996</name>
</gene>
<comment type="similarity">
    <text evidence="1">Belongs to the transglycosylase Slt family.</text>
</comment>
<dbReference type="Pfam" id="PF01464">
    <property type="entry name" value="SLT"/>
    <property type="match status" value="1"/>
</dbReference>
<dbReference type="OrthoDB" id="9815002at2"/>
<dbReference type="STRING" id="314271.RB2654_15996"/>
<dbReference type="AlphaFoldDB" id="A3VB47"/>
<dbReference type="EMBL" id="AAMT01000002">
    <property type="protein sequence ID" value="EAQ14187.1"/>
    <property type="molecule type" value="Genomic_DNA"/>
</dbReference>
<evidence type="ECO:0000256" key="4">
    <source>
        <dbReference type="SAM" id="SignalP"/>
    </source>
</evidence>
<dbReference type="InterPro" id="IPR008258">
    <property type="entry name" value="Transglycosylase_SLT_dom_1"/>
</dbReference>
<dbReference type="Gene3D" id="1.10.530.10">
    <property type="match status" value="1"/>
</dbReference>
<comment type="caution">
    <text evidence="6">The sequence shown here is derived from an EMBL/GenBank/DDBJ whole genome shotgun (WGS) entry which is preliminary data.</text>
</comment>
<dbReference type="GO" id="GO:0004553">
    <property type="term" value="F:hydrolase activity, hydrolyzing O-glycosyl compounds"/>
    <property type="evidence" value="ECO:0007669"/>
    <property type="project" value="InterPro"/>
</dbReference>
<evidence type="ECO:0000256" key="1">
    <source>
        <dbReference type="ARBA" id="ARBA00007734"/>
    </source>
</evidence>
<dbReference type="PANTHER" id="PTHR37423:SF2">
    <property type="entry name" value="MEMBRANE-BOUND LYTIC MUREIN TRANSGLYCOSYLASE C"/>
    <property type="match status" value="1"/>
</dbReference>
<dbReference type="InterPro" id="IPR023346">
    <property type="entry name" value="Lysozyme-like_dom_sf"/>
</dbReference>
<dbReference type="RefSeq" id="WP_008333416.1">
    <property type="nucleotide sequence ID" value="NZ_CH902578.1"/>
</dbReference>
<dbReference type="eggNOG" id="COG0741">
    <property type="taxonomic scope" value="Bacteria"/>
</dbReference>
<evidence type="ECO:0000256" key="3">
    <source>
        <dbReference type="ARBA" id="ARBA00022729"/>
    </source>
</evidence>
<organism evidence="6 7">
    <name type="scientific">Maritimibacter alkaliphilus HTCC2654</name>
    <dbReference type="NCBI Taxonomy" id="314271"/>
    <lineage>
        <taxon>Bacteria</taxon>
        <taxon>Pseudomonadati</taxon>
        <taxon>Pseudomonadota</taxon>
        <taxon>Alphaproteobacteria</taxon>
        <taxon>Rhodobacterales</taxon>
        <taxon>Roseobacteraceae</taxon>
        <taxon>Maritimibacter</taxon>
    </lineage>
</organism>
<accession>A3VB47</accession>